<proteinExistence type="predicted"/>
<feature type="region of interest" description="Disordered" evidence="1">
    <location>
        <begin position="1"/>
        <end position="23"/>
    </location>
</feature>
<dbReference type="EMBL" id="MK376955">
    <property type="protein sequence ID" value="QAU06445.1"/>
    <property type="molecule type" value="Genomic_DNA"/>
</dbReference>
<dbReference type="GeneID" id="60324585"/>
<protein>
    <submittedName>
        <fullName evidence="3">Minor tail protein</fullName>
    </submittedName>
</protein>
<gene>
    <name evidence="3" type="primary">27</name>
    <name evidence="3" type="ORF">SEA_KISI_27</name>
</gene>
<dbReference type="InterPro" id="IPR049304">
    <property type="entry name" value="Gly_rich_dom"/>
</dbReference>
<dbReference type="RefSeq" id="YP_009953118.1">
    <property type="nucleotide sequence ID" value="NC_051619.1"/>
</dbReference>
<evidence type="ECO:0000313" key="4">
    <source>
        <dbReference type="Proteomes" id="UP000290331"/>
    </source>
</evidence>
<reference evidence="3 4" key="1">
    <citation type="submission" date="2019-01" db="EMBL/GenBank/DDBJ databases">
        <authorList>
            <person name="Kinder M."/>
            <person name="Sitio E."/>
            <person name="Ackerson L."/>
            <person name="Anderson L."/>
            <person name="Cottrell A."/>
            <person name="Eggleston T."/>
            <person name="Kiefer A."/>
            <person name="Ukcamaj A."/>
            <person name="Vendrell P."/>
            <person name="Waytashek C."/>
            <person name="Yeo A."/>
            <person name="Braley A.B."/>
            <person name="Ettinger A.-S.H."/>
            <person name="Ettinger W.F."/>
            <person name="Anders K.R."/>
            <person name="Bradley K.W."/>
            <person name="Asai D.J."/>
            <person name="Bowman C.A."/>
            <person name="Russell D.A."/>
            <person name="Pope W.H."/>
            <person name="Jacobs-Sera D."/>
            <person name="Hendrix R.W."/>
            <person name="Hatfull G.F."/>
        </authorList>
    </citation>
    <scope>NUCLEOTIDE SEQUENCE [LARGE SCALE GENOMIC DNA]</scope>
</reference>
<accession>A0A410TBN6</accession>
<sequence length="322" mass="31013">MAWASNPQPFQRKARGWTVNPEPAAGHAPQVGWHAVVNELAAALSVSYAQAAAAVTVTARARSVDVATAAALLTAGAPAVSASFASAAARERYPVIGVASSSSRASAAVLVKLVAATIGTSTTTAATALRATAAAWSSSTASAAAGFPAMPATRTNYLTAGAFTYTIPWWAYWIDVLVLGGGQGGINGSFGNGSGGAAGKWSVATLRRGVDIPWTVTTITGTVGPGGGSNGGNGTATTATYTGGPVLTGAGGSGGTDIFNVVGRSPGNQVIAGETYVGGAESPNLGAAGNAPGGGGAAGGFFGAGGGGGLGAAFIRARQAAS</sequence>
<evidence type="ECO:0000259" key="2">
    <source>
        <dbReference type="Pfam" id="PF21722"/>
    </source>
</evidence>
<evidence type="ECO:0000313" key="3">
    <source>
        <dbReference type="EMBL" id="QAU06445.1"/>
    </source>
</evidence>
<evidence type="ECO:0000256" key="1">
    <source>
        <dbReference type="SAM" id="MobiDB-lite"/>
    </source>
</evidence>
<dbReference type="Proteomes" id="UP000290331">
    <property type="component" value="Segment"/>
</dbReference>
<dbReference type="KEGG" id="vg:60324585"/>
<feature type="domain" description="Glycine-rich" evidence="2">
    <location>
        <begin position="159"/>
        <end position="317"/>
    </location>
</feature>
<organism evidence="3 4">
    <name type="scientific">Mycobacterium phage KiSi</name>
    <dbReference type="NCBI Taxonomy" id="2507856"/>
    <lineage>
        <taxon>Viruses</taxon>
        <taxon>Duplodnaviria</taxon>
        <taxon>Heunggongvirae</taxon>
        <taxon>Uroviricota</taxon>
        <taxon>Caudoviricetes</taxon>
        <taxon>Weiservirinae</taxon>
        <taxon>Anayavirus</taxon>
        <taxon>Anayavirus kisi</taxon>
    </lineage>
</organism>
<name>A0A410TBN6_9CAUD</name>
<keyword evidence="4" id="KW-1185">Reference proteome</keyword>
<dbReference type="Pfam" id="PF21722">
    <property type="entry name" value="Gly_rich_2"/>
    <property type="match status" value="1"/>
</dbReference>